<dbReference type="NCBIfam" id="TIGR02937">
    <property type="entry name" value="sigma70-ECF"/>
    <property type="match status" value="1"/>
</dbReference>
<dbReference type="EMBL" id="AQQX01000016">
    <property type="protein sequence ID" value="KGM46973.1"/>
    <property type="molecule type" value="Genomic_DNA"/>
</dbReference>
<dbReference type="InterPro" id="IPR050813">
    <property type="entry name" value="Sigma-70_Factor"/>
</dbReference>
<evidence type="ECO:0000256" key="3">
    <source>
        <dbReference type="ARBA" id="ARBA00023082"/>
    </source>
</evidence>
<dbReference type="SUPFAM" id="SSF88659">
    <property type="entry name" value="Sigma3 and sigma4 domains of RNA polymerase sigma factors"/>
    <property type="match status" value="1"/>
</dbReference>
<dbReference type="eggNOG" id="COG0568">
    <property type="taxonomic scope" value="Bacteria"/>
</dbReference>
<proteinExistence type="inferred from homology"/>
<dbReference type="Gene3D" id="1.20.120.1810">
    <property type="match status" value="1"/>
</dbReference>
<keyword evidence="2" id="KW-0805">Transcription regulation</keyword>
<dbReference type="InterPro" id="IPR000943">
    <property type="entry name" value="RNA_pol_sigma70"/>
</dbReference>
<dbReference type="Pfam" id="PF04545">
    <property type="entry name" value="Sigma70_r4"/>
    <property type="match status" value="1"/>
</dbReference>
<dbReference type="AlphaFoldDB" id="A0A0A0EA72"/>
<protein>
    <submittedName>
        <fullName evidence="7">RNA polymerase sigma-70 factor</fullName>
    </submittedName>
</protein>
<dbReference type="Proteomes" id="UP000030004">
    <property type="component" value="Unassembled WGS sequence"/>
</dbReference>
<dbReference type="PANTHER" id="PTHR30376:SF3">
    <property type="entry name" value="RNA POLYMERASE SIGMA FACTOR RPOH"/>
    <property type="match status" value="1"/>
</dbReference>
<evidence type="ECO:0000256" key="5">
    <source>
        <dbReference type="ARBA" id="ARBA00023163"/>
    </source>
</evidence>
<keyword evidence="8" id="KW-1185">Reference proteome</keyword>
<dbReference type="InterPro" id="IPR013325">
    <property type="entry name" value="RNA_pol_sigma_r2"/>
</dbReference>
<sequence length="249" mass="27933">MMPINFQAAMKESLLEAPEEREAIRRWQVEGDRAALEVLLRSHARQAWSLASRWSDNPAHLEDLAAEGMIGLIRAADSFDLDQDVRFSTYAAWWVMNGISSAVARIKSVIDVPSRALVEMRSGKLTDEDHAMVQMAMQGIVALDAPVGDGTLSLLDALVSAERNPEEEAAAESLHLAQQDLIARALNVLNDDEAEVIRRRRLQAVPDSLDDVADAMRMSRDKLRQVERRALTRLRRVLLENGFHRTMLN</sequence>
<organism evidence="7 8">
    <name type="scientific">Pseudooceanicola atlanticus</name>
    <dbReference type="NCBI Taxonomy" id="1461694"/>
    <lineage>
        <taxon>Bacteria</taxon>
        <taxon>Pseudomonadati</taxon>
        <taxon>Pseudomonadota</taxon>
        <taxon>Alphaproteobacteria</taxon>
        <taxon>Rhodobacterales</taxon>
        <taxon>Paracoccaceae</taxon>
        <taxon>Pseudooceanicola</taxon>
    </lineage>
</organism>
<evidence type="ECO:0000256" key="4">
    <source>
        <dbReference type="ARBA" id="ARBA00023125"/>
    </source>
</evidence>
<dbReference type="PANTHER" id="PTHR30376">
    <property type="entry name" value="SIGMA FACTOR RPOH HEAT SHOCK RELATED"/>
    <property type="match status" value="1"/>
</dbReference>
<comment type="similarity">
    <text evidence="1">Belongs to the sigma-70 factor family.</text>
</comment>
<dbReference type="RefSeq" id="WP_043753848.1">
    <property type="nucleotide sequence ID" value="NZ_AQQX01000016.1"/>
</dbReference>
<dbReference type="PRINTS" id="PR00046">
    <property type="entry name" value="SIGMA70FCT"/>
</dbReference>
<dbReference type="OrthoDB" id="7830913at2"/>
<dbReference type="Pfam" id="PF04542">
    <property type="entry name" value="Sigma70_r2"/>
    <property type="match status" value="1"/>
</dbReference>
<reference evidence="7 8" key="1">
    <citation type="journal article" date="2015" name="Antonie Van Leeuwenhoek">
        <title>Pseudooceanicola atlanticus gen. nov. sp. nov., isolated from surface seawater of the Atlantic Ocean and reclassification of Oceanicola batsensis, Oceanicola marinus, Oceanicola nitratireducens, Oceanicola nanhaiensis, Oceanicola antarcticus and Oceanicola flagellatus, as Pseudooceanicola batsensis comb. nov., Pseudooceanicola marinus comb. nov., Pseudooceanicola nitratireducens comb. nov., Pseudooceanicola nanhaiensis comb. nov., Pseudooceanicola antarcticus comb. nov., and Pseudooceanicola flagellatus comb. nov.</title>
        <authorList>
            <person name="Lai Q."/>
            <person name="Li G."/>
            <person name="Liu X."/>
            <person name="Du Y."/>
            <person name="Sun F."/>
            <person name="Shao Z."/>
        </authorList>
    </citation>
    <scope>NUCLEOTIDE SEQUENCE [LARGE SCALE GENOMIC DNA]</scope>
    <source>
        <strain evidence="7 8">22II-s11g</strain>
    </source>
</reference>
<comment type="caution">
    <text evidence="7">The sequence shown here is derived from an EMBL/GenBank/DDBJ whole genome shotgun (WGS) entry which is preliminary data.</text>
</comment>
<dbReference type="GO" id="GO:0003677">
    <property type="term" value="F:DNA binding"/>
    <property type="evidence" value="ECO:0007669"/>
    <property type="project" value="UniProtKB-KW"/>
</dbReference>
<dbReference type="InterPro" id="IPR013324">
    <property type="entry name" value="RNA_pol_sigma_r3/r4-like"/>
</dbReference>
<evidence type="ECO:0000313" key="7">
    <source>
        <dbReference type="EMBL" id="KGM46973.1"/>
    </source>
</evidence>
<name>A0A0A0EA72_9RHOB</name>
<dbReference type="STRING" id="1461694.ATO9_20830"/>
<dbReference type="SUPFAM" id="SSF88946">
    <property type="entry name" value="Sigma2 domain of RNA polymerase sigma factors"/>
    <property type="match status" value="1"/>
</dbReference>
<dbReference type="InterPro" id="IPR007630">
    <property type="entry name" value="RNA_pol_sigma70_r4"/>
</dbReference>
<evidence type="ECO:0000256" key="1">
    <source>
        <dbReference type="ARBA" id="ARBA00007788"/>
    </source>
</evidence>
<dbReference type="PROSITE" id="PS00716">
    <property type="entry name" value="SIGMA70_2"/>
    <property type="match status" value="1"/>
</dbReference>
<evidence type="ECO:0000256" key="2">
    <source>
        <dbReference type="ARBA" id="ARBA00023015"/>
    </source>
</evidence>
<dbReference type="GO" id="GO:0006352">
    <property type="term" value="P:DNA-templated transcription initiation"/>
    <property type="evidence" value="ECO:0007669"/>
    <property type="project" value="InterPro"/>
</dbReference>
<dbReference type="GO" id="GO:0016987">
    <property type="term" value="F:sigma factor activity"/>
    <property type="evidence" value="ECO:0007669"/>
    <property type="project" value="UniProtKB-KW"/>
</dbReference>
<keyword evidence="3" id="KW-0731">Sigma factor</keyword>
<feature type="domain" description="RNA polymerase sigma-70" evidence="6">
    <location>
        <begin position="208"/>
        <end position="234"/>
    </location>
</feature>
<keyword evidence="4" id="KW-0238">DNA-binding</keyword>
<accession>A0A0A0EA72</accession>
<keyword evidence="5" id="KW-0804">Transcription</keyword>
<dbReference type="InterPro" id="IPR014284">
    <property type="entry name" value="RNA_pol_sigma-70_dom"/>
</dbReference>
<evidence type="ECO:0000313" key="8">
    <source>
        <dbReference type="Proteomes" id="UP000030004"/>
    </source>
</evidence>
<evidence type="ECO:0000259" key="6">
    <source>
        <dbReference type="PROSITE" id="PS00716"/>
    </source>
</evidence>
<dbReference type="InterPro" id="IPR007627">
    <property type="entry name" value="RNA_pol_sigma70_r2"/>
</dbReference>
<dbReference type="Gene3D" id="1.20.140.160">
    <property type="match status" value="1"/>
</dbReference>
<gene>
    <name evidence="7" type="ORF">ATO9_20830</name>
</gene>